<reference evidence="3" key="2">
    <citation type="submission" date="2015-01" db="EMBL/GenBank/DDBJ databases">
        <title>Evolutionary Origins and Diversification of the Mycorrhizal Mutualists.</title>
        <authorList>
            <consortium name="DOE Joint Genome Institute"/>
            <consortium name="Mycorrhizal Genomics Consortium"/>
            <person name="Kohler A."/>
            <person name="Kuo A."/>
            <person name="Nagy L.G."/>
            <person name="Floudas D."/>
            <person name="Copeland A."/>
            <person name="Barry K.W."/>
            <person name="Cichocki N."/>
            <person name="Veneault-Fourrey C."/>
            <person name="LaButti K."/>
            <person name="Lindquist E.A."/>
            <person name="Lipzen A."/>
            <person name="Lundell T."/>
            <person name="Morin E."/>
            <person name="Murat C."/>
            <person name="Riley R."/>
            <person name="Ohm R."/>
            <person name="Sun H."/>
            <person name="Tunlid A."/>
            <person name="Henrissat B."/>
            <person name="Grigoriev I.V."/>
            <person name="Hibbett D.S."/>
            <person name="Martin F."/>
        </authorList>
    </citation>
    <scope>NUCLEOTIDE SEQUENCE [LARGE SCALE GENOMIC DNA]</scope>
    <source>
        <strain evidence="3">Ve08.2h10</strain>
    </source>
</reference>
<dbReference type="STRING" id="930991.A0A0D0D9F1"/>
<accession>A0A0D0D9F1</accession>
<sequence length="117" mass="12611">LASEESGWHFAASNATTKQLEGFNIEDMARGIEKGAPRTDKIQRFIGVLLGDGDMEKEVDGETPAVDDEPSAGSDSDDSYWDEVDEIDLEGFINGLTGEGGRACPKRTGMQNDVLQS</sequence>
<evidence type="ECO:0000313" key="3">
    <source>
        <dbReference type="Proteomes" id="UP000054538"/>
    </source>
</evidence>
<proteinExistence type="predicted"/>
<dbReference type="Proteomes" id="UP000054538">
    <property type="component" value="Unassembled WGS sequence"/>
</dbReference>
<dbReference type="HOGENOM" id="CLU_009487_3_1_1"/>
<keyword evidence="3" id="KW-1185">Reference proteome</keyword>
<protein>
    <submittedName>
        <fullName evidence="2">Unplaced genomic scaffold scaffold_4598, whole genome shotgun sequence</fullName>
    </submittedName>
</protein>
<feature type="region of interest" description="Disordered" evidence="1">
    <location>
        <begin position="53"/>
        <end position="80"/>
    </location>
</feature>
<feature type="non-terminal residue" evidence="2">
    <location>
        <position position="1"/>
    </location>
</feature>
<evidence type="ECO:0000256" key="1">
    <source>
        <dbReference type="SAM" id="MobiDB-lite"/>
    </source>
</evidence>
<feature type="compositionally biased region" description="Acidic residues" evidence="1">
    <location>
        <begin position="61"/>
        <end position="80"/>
    </location>
</feature>
<gene>
    <name evidence="2" type="ORF">PAXRUDRAFT_177465</name>
</gene>
<dbReference type="EMBL" id="KN829420">
    <property type="protein sequence ID" value="KIK73795.1"/>
    <property type="molecule type" value="Genomic_DNA"/>
</dbReference>
<dbReference type="AlphaFoldDB" id="A0A0D0D9F1"/>
<organism evidence="2 3">
    <name type="scientific">Paxillus rubicundulus Ve08.2h10</name>
    <dbReference type="NCBI Taxonomy" id="930991"/>
    <lineage>
        <taxon>Eukaryota</taxon>
        <taxon>Fungi</taxon>
        <taxon>Dikarya</taxon>
        <taxon>Basidiomycota</taxon>
        <taxon>Agaricomycotina</taxon>
        <taxon>Agaricomycetes</taxon>
        <taxon>Agaricomycetidae</taxon>
        <taxon>Boletales</taxon>
        <taxon>Paxilineae</taxon>
        <taxon>Paxillaceae</taxon>
        <taxon>Paxillus</taxon>
    </lineage>
</organism>
<feature type="region of interest" description="Disordered" evidence="1">
    <location>
        <begin position="98"/>
        <end position="117"/>
    </location>
</feature>
<dbReference type="InParanoid" id="A0A0D0D9F1"/>
<dbReference type="OrthoDB" id="2677494at2759"/>
<evidence type="ECO:0000313" key="2">
    <source>
        <dbReference type="EMBL" id="KIK73795.1"/>
    </source>
</evidence>
<reference evidence="2 3" key="1">
    <citation type="submission" date="2014-04" db="EMBL/GenBank/DDBJ databases">
        <authorList>
            <consortium name="DOE Joint Genome Institute"/>
            <person name="Kuo A."/>
            <person name="Kohler A."/>
            <person name="Jargeat P."/>
            <person name="Nagy L.G."/>
            <person name="Floudas D."/>
            <person name="Copeland A."/>
            <person name="Barry K.W."/>
            <person name="Cichocki N."/>
            <person name="Veneault-Fourrey C."/>
            <person name="LaButti K."/>
            <person name="Lindquist E.A."/>
            <person name="Lipzen A."/>
            <person name="Lundell T."/>
            <person name="Morin E."/>
            <person name="Murat C."/>
            <person name="Sun H."/>
            <person name="Tunlid A."/>
            <person name="Henrissat B."/>
            <person name="Grigoriev I.V."/>
            <person name="Hibbett D.S."/>
            <person name="Martin F."/>
            <person name="Nordberg H.P."/>
            <person name="Cantor M.N."/>
            <person name="Hua S.X."/>
        </authorList>
    </citation>
    <scope>NUCLEOTIDE SEQUENCE [LARGE SCALE GENOMIC DNA]</scope>
    <source>
        <strain evidence="2 3">Ve08.2h10</strain>
    </source>
</reference>
<name>A0A0D0D9F1_9AGAM</name>